<gene>
    <name evidence="1" type="ORF">PH7735_03845</name>
</gene>
<dbReference type="Proteomes" id="UP000051870">
    <property type="component" value="Unassembled WGS sequence"/>
</dbReference>
<accession>A0A0P1IHU7</accession>
<dbReference type="RefSeq" id="WP_058312992.1">
    <property type="nucleotide sequence ID" value="NZ_CANLZE010000006.1"/>
</dbReference>
<dbReference type="AlphaFoldDB" id="A0A0P1IHU7"/>
<proteinExistence type="predicted"/>
<name>A0A0P1IHU7_9RHOB</name>
<evidence type="ECO:0000313" key="1">
    <source>
        <dbReference type="EMBL" id="CUK13695.1"/>
    </source>
</evidence>
<dbReference type="STRING" id="1715693.PH7735_03845"/>
<sequence length="93" mass="10473">MKIVEIEMSQQHTDPSVGVSVAQVTFHTDQNNQTHFTCLLKADALAEHPAQSQRLMFVHDALRQLRRMPEFRSGREVITFAKRMIGAPEGLAA</sequence>
<dbReference type="EMBL" id="CYTW01000006">
    <property type="protein sequence ID" value="CUK13695.1"/>
    <property type="molecule type" value="Genomic_DNA"/>
</dbReference>
<keyword evidence="2" id="KW-1185">Reference proteome</keyword>
<organism evidence="1 2">
    <name type="scientific">Shimia thalassica</name>
    <dbReference type="NCBI Taxonomy" id="1715693"/>
    <lineage>
        <taxon>Bacteria</taxon>
        <taxon>Pseudomonadati</taxon>
        <taxon>Pseudomonadota</taxon>
        <taxon>Alphaproteobacteria</taxon>
        <taxon>Rhodobacterales</taxon>
        <taxon>Roseobacteraceae</taxon>
    </lineage>
</organism>
<reference evidence="2" key="1">
    <citation type="submission" date="2015-09" db="EMBL/GenBank/DDBJ databases">
        <authorList>
            <person name="Rodrigo-Torres Lidia"/>
            <person name="Arahal R.David."/>
        </authorList>
    </citation>
    <scope>NUCLEOTIDE SEQUENCE [LARGE SCALE GENOMIC DNA]</scope>
    <source>
        <strain evidence="2">CECT 7735</strain>
    </source>
</reference>
<dbReference type="GeneID" id="83882816"/>
<evidence type="ECO:0000313" key="2">
    <source>
        <dbReference type="Proteomes" id="UP000051870"/>
    </source>
</evidence>
<protein>
    <submittedName>
        <fullName evidence="1">Uncharacterized protein</fullName>
    </submittedName>
</protein>